<reference evidence="2 3" key="1">
    <citation type="submission" date="2024-05" db="EMBL/GenBank/DDBJ databases">
        <title>Genome sequencing and assembly of Indian major carp, Cirrhinus mrigala (Hamilton, 1822).</title>
        <authorList>
            <person name="Mohindra V."/>
            <person name="Chowdhury L.M."/>
            <person name="Lal K."/>
            <person name="Jena J.K."/>
        </authorList>
    </citation>
    <scope>NUCLEOTIDE SEQUENCE [LARGE SCALE GENOMIC DNA]</scope>
    <source>
        <strain evidence="2">CM1030</strain>
        <tissue evidence="2">Blood</tissue>
    </source>
</reference>
<name>A0ABD0RH47_CIRMR</name>
<accession>A0ABD0RH47</accession>
<gene>
    <name evidence="2" type="ORF">M9458_006407</name>
</gene>
<dbReference type="Proteomes" id="UP001529510">
    <property type="component" value="Unassembled WGS sequence"/>
</dbReference>
<keyword evidence="3" id="KW-1185">Reference proteome</keyword>
<feature type="compositionally biased region" description="Polar residues" evidence="1">
    <location>
        <begin position="93"/>
        <end position="102"/>
    </location>
</feature>
<dbReference type="EMBL" id="JAMKFB020000003">
    <property type="protein sequence ID" value="KAL0197867.1"/>
    <property type="molecule type" value="Genomic_DNA"/>
</dbReference>
<comment type="caution">
    <text evidence="2">The sequence shown here is derived from an EMBL/GenBank/DDBJ whole genome shotgun (WGS) entry which is preliminary data.</text>
</comment>
<organism evidence="2 3">
    <name type="scientific">Cirrhinus mrigala</name>
    <name type="common">Mrigala</name>
    <dbReference type="NCBI Taxonomy" id="683832"/>
    <lineage>
        <taxon>Eukaryota</taxon>
        <taxon>Metazoa</taxon>
        <taxon>Chordata</taxon>
        <taxon>Craniata</taxon>
        <taxon>Vertebrata</taxon>
        <taxon>Euteleostomi</taxon>
        <taxon>Actinopterygii</taxon>
        <taxon>Neopterygii</taxon>
        <taxon>Teleostei</taxon>
        <taxon>Ostariophysi</taxon>
        <taxon>Cypriniformes</taxon>
        <taxon>Cyprinidae</taxon>
        <taxon>Labeoninae</taxon>
        <taxon>Labeonini</taxon>
        <taxon>Cirrhinus</taxon>
    </lineage>
</organism>
<sequence length="102" mass="11085">LRRAVRDEEDEEEEEYREEVTEMTEICRITQNGNGSGQPEKRSSGVSETCSPDRRGMGGDVVGKGPGFGPTAALLNGAKNGNVKTLPEEPVEKNTSLEISYL</sequence>
<evidence type="ECO:0000313" key="2">
    <source>
        <dbReference type="EMBL" id="KAL0197867.1"/>
    </source>
</evidence>
<evidence type="ECO:0000256" key="1">
    <source>
        <dbReference type="SAM" id="MobiDB-lite"/>
    </source>
</evidence>
<proteinExistence type="predicted"/>
<feature type="compositionally biased region" description="Gly residues" evidence="1">
    <location>
        <begin position="58"/>
        <end position="68"/>
    </location>
</feature>
<evidence type="ECO:0000313" key="3">
    <source>
        <dbReference type="Proteomes" id="UP001529510"/>
    </source>
</evidence>
<protein>
    <submittedName>
        <fullName evidence="2">Uncharacterized protein</fullName>
    </submittedName>
</protein>
<feature type="non-terminal residue" evidence="2">
    <location>
        <position position="1"/>
    </location>
</feature>
<feature type="compositionally biased region" description="Acidic residues" evidence="1">
    <location>
        <begin position="7"/>
        <end position="17"/>
    </location>
</feature>
<dbReference type="AlphaFoldDB" id="A0ABD0RH47"/>
<feature type="region of interest" description="Disordered" evidence="1">
    <location>
        <begin position="1"/>
        <end position="102"/>
    </location>
</feature>